<dbReference type="InterPro" id="IPR001130">
    <property type="entry name" value="TatD-like"/>
</dbReference>
<organism evidence="6 7">
    <name type="scientific">Rhodotorula toruloides</name>
    <name type="common">Yeast</name>
    <name type="synonym">Rhodosporidium toruloides</name>
    <dbReference type="NCBI Taxonomy" id="5286"/>
    <lineage>
        <taxon>Eukaryota</taxon>
        <taxon>Fungi</taxon>
        <taxon>Dikarya</taxon>
        <taxon>Basidiomycota</taxon>
        <taxon>Pucciniomycotina</taxon>
        <taxon>Microbotryomycetes</taxon>
        <taxon>Sporidiobolales</taxon>
        <taxon>Sporidiobolaceae</taxon>
        <taxon>Rhodotorula</taxon>
    </lineage>
</organism>
<dbReference type="CDD" id="cd01310">
    <property type="entry name" value="TatD_DNAse"/>
    <property type="match status" value="1"/>
</dbReference>
<dbReference type="EMBL" id="BJWK01000003">
    <property type="protein sequence ID" value="GEM07274.1"/>
    <property type="molecule type" value="Genomic_DNA"/>
</dbReference>
<dbReference type="OrthoDB" id="6079689at2759"/>
<dbReference type="Proteomes" id="UP000321518">
    <property type="component" value="Unassembled WGS sequence"/>
</dbReference>
<dbReference type="Gene3D" id="3.20.20.140">
    <property type="entry name" value="Metal-dependent hydrolases"/>
    <property type="match status" value="1"/>
</dbReference>
<evidence type="ECO:0000256" key="2">
    <source>
        <dbReference type="ARBA" id="ARBA00022722"/>
    </source>
</evidence>
<name>A0A511KCZ5_RHOTO</name>
<feature type="binding site" evidence="5">
    <location>
        <position position="97"/>
    </location>
    <ligand>
        <name>a divalent metal cation</name>
        <dbReference type="ChEBI" id="CHEBI:60240"/>
        <label>1</label>
    </ligand>
</feature>
<keyword evidence="2" id="KW-0540">Nuclease</keyword>
<keyword evidence="3 5" id="KW-0479">Metal-binding</keyword>
<dbReference type="GO" id="GO:0005829">
    <property type="term" value="C:cytosol"/>
    <property type="evidence" value="ECO:0007669"/>
    <property type="project" value="TreeGrafter"/>
</dbReference>
<keyword evidence="4" id="KW-0378">Hydrolase</keyword>
<evidence type="ECO:0000256" key="1">
    <source>
        <dbReference type="ARBA" id="ARBA00009275"/>
    </source>
</evidence>
<dbReference type="SUPFAM" id="SSF51556">
    <property type="entry name" value="Metallo-dependent hydrolases"/>
    <property type="match status" value="1"/>
</dbReference>
<evidence type="ECO:0000256" key="5">
    <source>
        <dbReference type="PIRSR" id="PIRSR005902-1"/>
    </source>
</evidence>
<protein>
    <submittedName>
        <fullName evidence="6">TatD DNase family protein</fullName>
    </submittedName>
</protein>
<dbReference type="GO" id="GO:0008296">
    <property type="term" value="F:3'-5'-DNA exonuclease activity"/>
    <property type="evidence" value="ECO:0007669"/>
    <property type="project" value="TreeGrafter"/>
</dbReference>
<dbReference type="Pfam" id="PF01026">
    <property type="entry name" value="TatD_DNase"/>
    <property type="match status" value="2"/>
</dbReference>
<dbReference type="AlphaFoldDB" id="A0A511KCZ5"/>
<evidence type="ECO:0000313" key="6">
    <source>
        <dbReference type="EMBL" id="GEM07274.1"/>
    </source>
</evidence>
<comment type="similarity">
    <text evidence="1">Belongs to the metallo-dependent hydrolases superfamily. TatD-type hydrolase family.</text>
</comment>
<sequence>MAVPRLIDIGSNLGDPVFRGSYHGKQSHPDDFADILGRARRAGVGIQMLTGDCLESSKEVLALAQQHRGLYATIGCHPCRAIEMDKFPGGPEVYMAELDKLIVENKGKRAVAVGENFPPQLELASKHDLPLFLHSRNCHTDFVSALKAHGKPLRGVVHSHTGTAEEALELVEMGFFIGINGCSLKTEENLDVVKRISLDRLMVESDCPWCAIRPSSAAYKHLTDLVDKSEFAHLKERYMPAGVKKEKWTQGKAVKGRNEPCCTGQVAWVVSKLKGISLEEVAETTRRNTLALFGPAGMCEDEGVWGEEEQGKGGAGPAE</sequence>
<feature type="binding site" evidence="5">
    <location>
        <position position="206"/>
    </location>
    <ligand>
        <name>a divalent metal cation</name>
        <dbReference type="ChEBI" id="CHEBI:60240"/>
        <label>1</label>
    </ligand>
</feature>
<evidence type="ECO:0000313" key="7">
    <source>
        <dbReference type="Proteomes" id="UP000321518"/>
    </source>
</evidence>
<proteinExistence type="inferred from homology"/>
<feature type="binding site" evidence="5">
    <location>
        <position position="134"/>
    </location>
    <ligand>
        <name>a divalent metal cation</name>
        <dbReference type="ChEBI" id="CHEBI:60240"/>
        <label>2</label>
    </ligand>
</feature>
<dbReference type="PIRSF" id="PIRSF005902">
    <property type="entry name" value="DNase_TatD"/>
    <property type="match status" value="1"/>
</dbReference>
<accession>A0A511KCZ5</accession>
<dbReference type="InterPro" id="IPR032466">
    <property type="entry name" value="Metal_Hydrolase"/>
</dbReference>
<dbReference type="PANTHER" id="PTHR10060:SF15">
    <property type="entry name" value="DEOXYRIBONUCLEASE TATDN1"/>
    <property type="match status" value="1"/>
</dbReference>
<dbReference type="InterPro" id="IPR050891">
    <property type="entry name" value="TatD-type_Hydrolase"/>
</dbReference>
<feature type="binding site" evidence="5">
    <location>
        <position position="158"/>
    </location>
    <ligand>
        <name>a divalent metal cation</name>
        <dbReference type="ChEBI" id="CHEBI:60240"/>
        <label>2</label>
    </ligand>
</feature>
<dbReference type="PANTHER" id="PTHR10060">
    <property type="entry name" value="TATD FAMILY DEOXYRIBONUCLEASE"/>
    <property type="match status" value="1"/>
</dbReference>
<gene>
    <name evidence="6" type="ORF">Rt10032_c03g1291</name>
</gene>
<evidence type="ECO:0000256" key="4">
    <source>
        <dbReference type="ARBA" id="ARBA00022801"/>
    </source>
</evidence>
<dbReference type="GO" id="GO:0046872">
    <property type="term" value="F:metal ion binding"/>
    <property type="evidence" value="ECO:0007669"/>
    <property type="project" value="UniProtKB-KW"/>
</dbReference>
<comment type="caution">
    <text evidence="6">The sequence shown here is derived from an EMBL/GenBank/DDBJ whole genome shotgun (WGS) entry which is preliminary data.</text>
</comment>
<reference evidence="6 7" key="1">
    <citation type="submission" date="2019-07" db="EMBL/GenBank/DDBJ databases">
        <title>Rhodotorula toruloides NBRC10032 genome sequencing.</title>
        <authorList>
            <person name="Shida Y."/>
            <person name="Takaku H."/>
            <person name="Ogasawara W."/>
            <person name="Mori K."/>
        </authorList>
    </citation>
    <scope>NUCLEOTIDE SEQUENCE [LARGE SCALE GENOMIC DNA]</scope>
    <source>
        <strain evidence="6 7">NBRC10032</strain>
    </source>
</reference>
<evidence type="ECO:0000256" key="3">
    <source>
        <dbReference type="ARBA" id="ARBA00022723"/>
    </source>
</evidence>